<reference key="2">
    <citation type="submission" date="2011-08" db="EMBL/GenBank/DDBJ databases">
        <title>Genome sequence of Naumovozyma castellii.</title>
        <authorList>
            <person name="Gordon J.L."/>
            <person name="Armisen D."/>
            <person name="Proux-Wera E."/>
            <person name="OhEigeartaigh S.S."/>
            <person name="Byrne K.P."/>
            <person name="Wolfe K.H."/>
        </authorList>
    </citation>
    <scope>NUCLEOTIDE SEQUENCE</scope>
    <source>
        <strain>Type strain:CBS 4309</strain>
    </source>
</reference>
<dbReference type="Proteomes" id="UP000001640">
    <property type="component" value="Chromosome 2"/>
</dbReference>
<organism evidence="1 2">
    <name type="scientific">Naumovozyma castellii</name>
    <name type="common">Yeast</name>
    <name type="synonym">Saccharomyces castellii</name>
    <dbReference type="NCBI Taxonomy" id="27288"/>
    <lineage>
        <taxon>Eukaryota</taxon>
        <taxon>Fungi</taxon>
        <taxon>Dikarya</taxon>
        <taxon>Ascomycota</taxon>
        <taxon>Saccharomycotina</taxon>
        <taxon>Saccharomycetes</taxon>
        <taxon>Saccharomycetales</taxon>
        <taxon>Saccharomycetaceae</taxon>
        <taxon>Naumovozyma</taxon>
    </lineage>
</organism>
<dbReference type="GeneID" id="96902095"/>
<dbReference type="AlphaFoldDB" id="G0VAL1"/>
<dbReference type="GO" id="GO:0010969">
    <property type="term" value="P:regulation of pheromone-dependent signal transduction involved in conjugation with cellular fusion"/>
    <property type="evidence" value="ECO:0007669"/>
    <property type="project" value="EnsemblFungi"/>
</dbReference>
<dbReference type="KEGG" id="ncs:NCAS_0B04530"/>
<keyword evidence="2" id="KW-1185">Reference proteome</keyword>
<dbReference type="STRING" id="1064592.G0VAL1"/>
<name>G0VAL1_NAUCA</name>
<proteinExistence type="predicted"/>
<evidence type="ECO:0000313" key="2">
    <source>
        <dbReference type="Proteomes" id="UP000001640"/>
    </source>
</evidence>
<dbReference type="GO" id="GO:0000920">
    <property type="term" value="P:septum digestion after cytokinesis"/>
    <property type="evidence" value="ECO:0007669"/>
    <property type="project" value="EnsemblFungi"/>
</dbReference>
<protein>
    <submittedName>
        <fullName evidence="1">Uncharacterized protein</fullName>
    </submittedName>
</protein>
<dbReference type="RefSeq" id="XP_003674909.1">
    <property type="nucleotide sequence ID" value="XM_003674861.1"/>
</dbReference>
<dbReference type="SUPFAM" id="SSF50978">
    <property type="entry name" value="WD40 repeat-like"/>
    <property type="match status" value="1"/>
</dbReference>
<dbReference type="GO" id="GO:0031683">
    <property type="term" value="F:G-protein beta/gamma-subunit complex binding"/>
    <property type="evidence" value="ECO:0007669"/>
    <property type="project" value="EnsemblFungi"/>
</dbReference>
<dbReference type="InterPro" id="IPR036322">
    <property type="entry name" value="WD40_repeat_dom_sf"/>
</dbReference>
<dbReference type="InterPro" id="IPR015943">
    <property type="entry name" value="WD40/YVTN_repeat-like_dom_sf"/>
</dbReference>
<sequence length="574" mass="64087">MSATTVTNNNNNMEHSTFYEPLSLFRQPAINLKKTRVASTDDGSQSIRNYKRSWQTNTKRLGSPTLRKISEELEDFYTTKRLQSKYWNVSNENKTTNSKSKTIPSGISIDGDNLVITNMDSTDNLKLFSISKTFDGDDDTVRLHKLQSISVPGKPIISSAIYPHGDSYEQLILTGHQDGYVNLISTSTDRNSETNAKIIKRFNHSKFLTKLPTKADHDISTLLESHSSNPVKKVLPWSNDKGFTSLINNSLFIYDLEKSTSPQFLQSFPGVESFATNHLTSYIIALCGSNFDNSGISLLDLRSPSSTTTTNNLYTPKLPNRLQHNRPIKSLACEWIDEFTIAQCFNDTVKIWDIRNNDEPICDILPQRGIVESIVYDESKKILYSCDDFNNLISWDLTHSNKVDKLTLAQGWDSIQKDMDSVSQCGNFLFNSNNVKSNGPILMENSSTLNGLITLSLEELGIHEICEVKHPITNDLAQYEITHEKEDATEDVSLDSSSTIVGTLDHDYVDSGAETNQMSLFSTSIPSDLDDSSSIEIAHETSSSGQVKPIIPNKINDITGIYSLNKLSGSTIQL</sequence>
<gene>
    <name evidence="1" type="primary">NCAS0B04530</name>
    <name evidence="1" type="ordered locus">NCAS_0B04530</name>
</gene>
<dbReference type="Gene3D" id="2.130.10.10">
    <property type="entry name" value="YVTN repeat-like/Quinoprotein amine dehydrogenase"/>
    <property type="match status" value="1"/>
</dbReference>
<dbReference type="OrthoDB" id="361494at2759"/>
<dbReference type="HOGENOM" id="CLU_033098_0_0_1"/>
<reference evidence="1 2" key="1">
    <citation type="journal article" date="2011" name="Proc. Natl. Acad. Sci. U.S.A.">
        <title>Evolutionary erosion of yeast sex chromosomes by mating-type switching accidents.</title>
        <authorList>
            <person name="Gordon J.L."/>
            <person name="Armisen D."/>
            <person name="Proux-Wera E."/>
            <person name="Oheigeartaigh S.S."/>
            <person name="Byrne K.P."/>
            <person name="Wolfe K.H."/>
        </authorList>
    </citation>
    <scope>NUCLEOTIDE SEQUENCE [LARGE SCALE GENOMIC DNA]</scope>
    <source>
        <strain evidence="2">ATCC 76901 / BCRC 22586 / CBS 4309 / NBRC 1992 / NRRL Y-12630</strain>
    </source>
</reference>
<dbReference type="InParanoid" id="G0VAL1"/>
<dbReference type="OMA" id="VKRFNHR"/>
<dbReference type="FunCoup" id="G0VAL1">
    <property type="interactions" value="57"/>
</dbReference>
<evidence type="ECO:0000313" key="1">
    <source>
        <dbReference type="EMBL" id="CCC68537.1"/>
    </source>
</evidence>
<dbReference type="EMBL" id="HE576753">
    <property type="protein sequence ID" value="CCC68537.1"/>
    <property type="molecule type" value="Genomic_DNA"/>
</dbReference>
<dbReference type="GO" id="GO:0001403">
    <property type="term" value="P:invasive growth in response to glucose limitation"/>
    <property type="evidence" value="ECO:0007669"/>
    <property type="project" value="EnsemblFungi"/>
</dbReference>
<dbReference type="eggNOG" id="ENOG502QTST">
    <property type="taxonomic scope" value="Eukaryota"/>
</dbReference>
<accession>G0VAL1</accession>